<gene>
    <name evidence="1" type="ORF">EB796_003840</name>
</gene>
<sequence length="181" mass="20335">MDILEGRMYRSEYSLRIKPGKLNPALLGHHEAQIRDNQKRNKLQAKRTINVQKVAPTTVSIQKAAPIKAHLQNAEAHLQNAEATATNRPKILQADSTTNKLIVNTSCRGRSPISSALSPTGPTAGRVVDTSTSVRRYSLFGPNTAPFWEYYIDVPADRIRFSIFIKDSYRYRKKLQAGEFP</sequence>
<proteinExistence type="predicted"/>
<keyword evidence="2" id="KW-1185">Reference proteome</keyword>
<protein>
    <submittedName>
        <fullName evidence="1">Uncharacterized protein</fullName>
    </submittedName>
</protein>
<accession>A0A7J7KHZ0</accession>
<reference evidence="1" key="1">
    <citation type="submission" date="2020-06" db="EMBL/GenBank/DDBJ databases">
        <title>Draft genome of Bugula neritina, a colonial animal packing powerful symbionts and potential medicines.</title>
        <authorList>
            <person name="Rayko M."/>
        </authorList>
    </citation>
    <scope>NUCLEOTIDE SEQUENCE [LARGE SCALE GENOMIC DNA]</scope>
    <source>
        <strain evidence="1">Kwan_BN1</strain>
    </source>
</reference>
<organism evidence="1 2">
    <name type="scientific">Bugula neritina</name>
    <name type="common">Brown bryozoan</name>
    <name type="synonym">Sertularia neritina</name>
    <dbReference type="NCBI Taxonomy" id="10212"/>
    <lineage>
        <taxon>Eukaryota</taxon>
        <taxon>Metazoa</taxon>
        <taxon>Spiralia</taxon>
        <taxon>Lophotrochozoa</taxon>
        <taxon>Bryozoa</taxon>
        <taxon>Gymnolaemata</taxon>
        <taxon>Cheilostomatida</taxon>
        <taxon>Flustrina</taxon>
        <taxon>Buguloidea</taxon>
        <taxon>Bugulidae</taxon>
        <taxon>Bugula</taxon>
    </lineage>
</organism>
<evidence type="ECO:0000313" key="1">
    <source>
        <dbReference type="EMBL" id="KAF6037853.1"/>
    </source>
</evidence>
<evidence type="ECO:0000313" key="2">
    <source>
        <dbReference type="Proteomes" id="UP000593567"/>
    </source>
</evidence>
<name>A0A7J7KHZ0_BUGNE</name>
<dbReference type="EMBL" id="VXIV02000505">
    <property type="protein sequence ID" value="KAF6037853.1"/>
    <property type="molecule type" value="Genomic_DNA"/>
</dbReference>
<comment type="caution">
    <text evidence="1">The sequence shown here is derived from an EMBL/GenBank/DDBJ whole genome shotgun (WGS) entry which is preliminary data.</text>
</comment>
<dbReference type="Proteomes" id="UP000593567">
    <property type="component" value="Unassembled WGS sequence"/>
</dbReference>
<dbReference type="AlphaFoldDB" id="A0A7J7KHZ0"/>